<keyword evidence="3" id="KW-1185">Reference proteome</keyword>
<accession>A0A9N7U195</accession>
<gene>
    <name evidence="2" type="ORF">PLEPLA_LOCUS10912</name>
</gene>
<evidence type="ECO:0000313" key="3">
    <source>
        <dbReference type="Proteomes" id="UP001153269"/>
    </source>
</evidence>
<evidence type="ECO:0000313" key="2">
    <source>
        <dbReference type="EMBL" id="CAB1422994.1"/>
    </source>
</evidence>
<dbReference type="EMBL" id="CADEAL010000627">
    <property type="protein sequence ID" value="CAB1422994.1"/>
    <property type="molecule type" value="Genomic_DNA"/>
</dbReference>
<feature type="region of interest" description="Disordered" evidence="1">
    <location>
        <begin position="1"/>
        <end position="61"/>
    </location>
</feature>
<feature type="compositionally biased region" description="Basic and acidic residues" evidence="1">
    <location>
        <begin position="110"/>
        <end position="119"/>
    </location>
</feature>
<name>A0A9N7U195_PLEPL</name>
<dbReference type="Proteomes" id="UP001153269">
    <property type="component" value="Unassembled WGS sequence"/>
</dbReference>
<comment type="caution">
    <text evidence="2">The sequence shown here is derived from an EMBL/GenBank/DDBJ whole genome shotgun (WGS) entry which is preliminary data.</text>
</comment>
<reference evidence="2" key="1">
    <citation type="submission" date="2020-03" db="EMBL/GenBank/DDBJ databases">
        <authorList>
            <person name="Weist P."/>
        </authorList>
    </citation>
    <scope>NUCLEOTIDE SEQUENCE</scope>
</reference>
<organism evidence="2 3">
    <name type="scientific">Pleuronectes platessa</name>
    <name type="common">European plaice</name>
    <dbReference type="NCBI Taxonomy" id="8262"/>
    <lineage>
        <taxon>Eukaryota</taxon>
        <taxon>Metazoa</taxon>
        <taxon>Chordata</taxon>
        <taxon>Craniata</taxon>
        <taxon>Vertebrata</taxon>
        <taxon>Euteleostomi</taxon>
        <taxon>Actinopterygii</taxon>
        <taxon>Neopterygii</taxon>
        <taxon>Teleostei</taxon>
        <taxon>Neoteleostei</taxon>
        <taxon>Acanthomorphata</taxon>
        <taxon>Carangaria</taxon>
        <taxon>Pleuronectiformes</taxon>
        <taxon>Pleuronectoidei</taxon>
        <taxon>Pleuronectidae</taxon>
        <taxon>Pleuronectes</taxon>
    </lineage>
</organism>
<feature type="region of interest" description="Disordered" evidence="1">
    <location>
        <begin position="77"/>
        <end position="126"/>
    </location>
</feature>
<protein>
    <submittedName>
        <fullName evidence="2">Uncharacterized protein</fullName>
    </submittedName>
</protein>
<feature type="compositionally biased region" description="Acidic residues" evidence="1">
    <location>
        <begin position="1"/>
        <end position="18"/>
    </location>
</feature>
<sequence>MNSEFDEEEEEEEEEEGEEVGRKRERTPTQIERRHPLFPAGRKKKKEKQGGRANLAPHRRVRGFLARWEKAAHSLGRLLPDDASTSLGCRAKKCPRGQPFKPPGFLQHRSHPDQQREPDGSWDISA</sequence>
<evidence type="ECO:0000256" key="1">
    <source>
        <dbReference type="SAM" id="MobiDB-lite"/>
    </source>
</evidence>
<dbReference type="AlphaFoldDB" id="A0A9N7U195"/>
<proteinExistence type="predicted"/>